<reference evidence="1 2" key="1">
    <citation type="submission" date="2024-09" db="EMBL/GenBank/DDBJ databases">
        <authorList>
            <person name="Sun Q."/>
            <person name="Mori K."/>
        </authorList>
    </citation>
    <scope>NUCLEOTIDE SEQUENCE [LARGE SCALE GENOMIC DNA]</scope>
    <source>
        <strain evidence="1 2">KCTC 22789</strain>
    </source>
</reference>
<name>A0ABV6I2Q0_9RHOB</name>
<organism evidence="1 2">
    <name type="scientific">Paracoccus niistensis</name>
    <dbReference type="NCBI Taxonomy" id="632935"/>
    <lineage>
        <taxon>Bacteria</taxon>
        <taxon>Pseudomonadati</taxon>
        <taxon>Pseudomonadota</taxon>
        <taxon>Alphaproteobacteria</taxon>
        <taxon>Rhodobacterales</taxon>
        <taxon>Paracoccaceae</taxon>
        <taxon>Paracoccus</taxon>
    </lineage>
</organism>
<evidence type="ECO:0008006" key="3">
    <source>
        <dbReference type="Google" id="ProtNLM"/>
    </source>
</evidence>
<dbReference type="Gene3D" id="1.10.10.2830">
    <property type="match status" value="1"/>
</dbReference>
<evidence type="ECO:0000313" key="2">
    <source>
        <dbReference type="Proteomes" id="UP001589799"/>
    </source>
</evidence>
<dbReference type="Proteomes" id="UP001589799">
    <property type="component" value="Unassembled WGS sequence"/>
</dbReference>
<dbReference type="RefSeq" id="WP_377697248.1">
    <property type="nucleotide sequence ID" value="NZ_JBHLWE010000007.1"/>
</dbReference>
<accession>A0ABV6I2Q0</accession>
<dbReference type="SUPFAM" id="SSF109709">
    <property type="entry name" value="KorB DNA-binding domain-like"/>
    <property type="match status" value="1"/>
</dbReference>
<gene>
    <name evidence="1" type="ORF">ACFFII_02170</name>
</gene>
<dbReference type="EMBL" id="JBHLWE010000007">
    <property type="protein sequence ID" value="MFC0339568.1"/>
    <property type="molecule type" value="Genomic_DNA"/>
</dbReference>
<sequence length="130" mass="14635">MRHAAPLPDTLTLQIPFRITRRGGRKEMVLPPDAPQPSRTDGTLVRALARAFRWRRMLDSGACLTIAEVAEREGIAVSYVSRMMQLTLLAPDIVEAILDGRQGPEVTLARLLRPLPVEWDEQRTKLAARR</sequence>
<keyword evidence="2" id="KW-1185">Reference proteome</keyword>
<comment type="caution">
    <text evidence="1">The sequence shown here is derived from an EMBL/GenBank/DDBJ whole genome shotgun (WGS) entry which is preliminary data.</text>
</comment>
<protein>
    <recommendedName>
        <fullName evidence="3">Bacteriophage-related protein</fullName>
    </recommendedName>
</protein>
<evidence type="ECO:0000313" key="1">
    <source>
        <dbReference type="EMBL" id="MFC0339568.1"/>
    </source>
</evidence>
<proteinExistence type="predicted"/>